<keyword evidence="2 4" id="KW-0396">Initiation factor</keyword>
<dbReference type="Gene3D" id="1.10.246.60">
    <property type="entry name" value="Eukaryotic translation initiation factor 3 like domains"/>
    <property type="match status" value="1"/>
</dbReference>
<dbReference type="PANTHER" id="PTHR21681">
    <property type="entry name" value="EUKARYOTIC TRANSLATION INITIATION FACTOR 3 SUBUNIT J"/>
    <property type="match status" value="1"/>
</dbReference>
<feature type="region of interest" description="Disordered" evidence="5">
    <location>
        <begin position="1"/>
        <end position="93"/>
    </location>
</feature>
<comment type="function">
    <text evidence="4">Component of the eukaryotic translation initiation factor 3 (eIF-3) complex, which is involved in protein synthesis of a specialized repertoire of mRNAs and, together with other initiation factors, stimulates binding of mRNA and methionyl-tRNAi to the 40S ribosome. The eIF-3 complex specifically targets and initiates translation of a subset of mRNAs involved in cell proliferation.</text>
</comment>
<feature type="compositionally biased region" description="Basic and acidic residues" evidence="5">
    <location>
        <begin position="77"/>
        <end position="91"/>
    </location>
</feature>
<feature type="compositionally biased region" description="Acidic residues" evidence="5">
    <location>
        <begin position="35"/>
        <end position="53"/>
    </location>
</feature>
<keyword evidence="3 4" id="KW-0648">Protein biosynthesis</keyword>
<organism evidence="6 7">
    <name type="scientific">Schizopora paradoxa</name>
    <dbReference type="NCBI Taxonomy" id="27342"/>
    <lineage>
        <taxon>Eukaryota</taxon>
        <taxon>Fungi</taxon>
        <taxon>Dikarya</taxon>
        <taxon>Basidiomycota</taxon>
        <taxon>Agaricomycotina</taxon>
        <taxon>Agaricomycetes</taxon>
        <taxon>Hymenochaetales</taxon>
        <taxon>Schizoporaceae</taxon>
        <taxon>Schizopora</taxon>
    </lineage>
</organism>
<dbReference type="InterPro" id="IPR023194">
    <property type="entry name" value="eIF3-like_dom_sf"/>
</dbReference>
<evidence type="ECO:0000313" key="7">
    <source>
        <dbReference type="Proteomes" id="UP000053477"/>
    </source>
</evidence>
<evidence type="ECO:0000256" key="3">
    <source>
        <dbReference type="ARBA" id="ARBA00022917"/>
    </source>
</evidence>
<name>A0A0H2RDW7_9AGAM</name>
<sequence length="255" mass="28179">MSDWDASDSDSPAANATSAPSKAPAVKPAKSKWADEDEEENVASDWEDSDEEEEKPKATSTATTSAPPKKKLTMKQKIAEKEAEKARRALEAPDELYDEAAVLNPREAALRARQMEMDSDMNNAADLFGATAFEDKDVEKLVSFDCRTKENFQDFTTLLIETVIKRQQKRPLYPFFVEHFARELAAPLKDSEVRKVASSLSTLANEKQKEARDAASGKKKKAAAKPVLGSTKASGRLDTSAYEESLDDFGNDDFM</sequence>
<keyword evidence="1 4" id="KW-0963">Cytoplasm</keyword>
<dbReference type="OrthoDB" id="20381at2759"/>
<dbReference type="HAMAP" id="MF_03009">
    <property type="entry name" value="eIF3j"/>
    <property type="match status" value="1"/>
</dbReference>
<dbReference type="PANTHER" id="PTHR21681:SF0">
    <property type="entry name" value="EUKARYOTIC TRANSLATION INITIATION FACTOR 3 SUBUNIT J"/>
    <property type="match status" value="1"/>
</dbReference>
<evidence type="ECO:0000256" key="5">
    <source>
        <dbReference type="SAM" id="MobiDB-lite"/>
    </source>
</evidence>
<dbReference type="GO" id="GO:0033290">
    <property type="term" value="C:eukaryotic 48S preinitiation complex"/>
    <property type="evidence" value="ECO:0007669"/>
    <property type="project" value="UniProtKB-UniRule"/>
</dbReference>
<reference evidence="6 7" key="1">
    <citation type="submission" date="2015-04" db="EMBL/GenBank/DDBJ databases">
        <title>Complete genome sequence of Schizopora paradoxa KUC8140, a cosmopolitan wood degrader in East Asia.</title>
        <authorList>
            <consortium name="DOE Joint Genome Institute"/>
            <person name="Min B."/>
            <person name="Park H."/>
            <person name="Jang Y."/>
            <person name="Kim J.-J."/>
            <person name="Kim K.H."/>
            <person name="Pangilinan J."/>
            <person name="Lipzen A."/>
            <person name="Riley R."/>
            <person name="Grigoriev I.V."/>
            <person name="Spatafora J.W."/>
            <person name="Choi I.-G."/>
        </authorList>
    </citation>
    <scope>NUCLEOTIDE SEQUENCE [LARGE SCALE GENOMIC DNA]</scope>
    <source>
        <strain evidence="6 7">KUC8140</strain>
    </source>
</reference>
<feature type="compositionally biased region" description="Basic and acidic residues" evidence="5">
    <location>
        <begin position="206"/>
        <end position="216"/>
    </location>
</feature>
<dbReference type="GO" id="GO:0016282">
    <property type="term" value="C:eukaryotic 43S preinitiation complex"/>
    <property type="evidence" value="ECO:0007669"/>
    <property type="project" value="UniProtKB-UniRule"/>
</dbReference>
<evidence type="ECO:0000256" key="4">
    <source>
        <dbReference type="HAMAP-Rule" id="MF_03009"/>
    </source>
</evidence>
<dbReference type="Pfam" id="PF08597">
    <property type="entry name" value="eIF3_subunit"/>
    <property type="match status" value="1"/>
</dbReference>
<dbReference type="InParanoid" id="A0A0H2RDW7"/>
<dbReference type="STRING" id="27342.A0A0H2RDW7"/>
<dbReference type="GO" id="GO:0001732">
    <property type="term" value="P:formation of cytoplasmic translation initiation complex"/>
    <property type="evidence" value="ECO:0007669"/>
    <property type="project" value="UniProtKB-UniRule"/>
</dbReference>
<dbReference type="GO" id="GO:0003743">
    <property type="term" value="F:translation initiation factor activity"/>
    <property type="evidence" value="ECO:0007669"/>
    <property type="project" value="UniProtKB-UniRule"/>
</dbReference>
<comment type="similarity">
    <text evidence="4">Belongs to the eIF-3 subunit J family.</text>
</comment>
<dbReference type="EMBL" id="KQ086046">
    <property type="protein sequence ID" value="KLO09742.1"/>
    <property type="molecule type" value="Genomic_DNA"/>
</dbReference>
<evidence type="ECO:0000313" key="6">
    <source>
        <dbReference type="EMBL" id="KLO09742.1"/>
    </source>
</evidence>
<gene>
    <name evidence="4" type="primary">HCR1</name>
    <name evidence="6" type="ORF">SCHPADRAFT_922290</name>
</gene>
<feature type="compositionally biased region" description="Low complexity" evidence="5">
    <location>
        <begin position="9"/>
        <end position="28"/>
    </location>
</feature>
<proteinExistence type="inferred from homology"/>
<dbReference type="AlphaFoldDB" id="A0A0H2RDW7"/>
<dbReference type="GO" id="GO:0005852">
    <property type="term" value="C:eukaryotic translation initiation factor 3 complex"/>
    <property type="evidence" value="ECO:0007669"/>
    <property type="project" value="UniProtKB-UniRule"/>
</dbReference>
<evidence type="ECO:0000256" key="2">
    <source>
        <dbReference type="ARBA" id="ARBA00022540"/>
    </source>
</evidence>
<feature type="region of interest" description="Disordered" evidence="5">
    <location>
        <begin position="201"/>
        <end position="236"/>
    </location>
</feature>
<dbReference type="Proteomes" id="UP000053477">
    <property type="component" value="Unassembled WGS sequence"/>
</dbReference>
<accession>A0A0H2RDW7</accession>
<dbReference type="InterPro" id="IPR013906">
    <property type="entry name" value="eIF3j"/>
</dbReference>
<comment type="subcellular location">
    <subcellularLocation>
        <location evidence="4">Cytoplasm</location>
    </subcellularLocation>
</comment>
<keyword evidence="7" id="KW-1185">Reference proteome</keyword>
<feature type="compositionally biased region" description="Low complexity" evidence="5">
    <location>
        <begin position="58"/>
        <end position="67"/>
    </location>
</feature>
<dbReference type="FunCoup" id="A0A0H2RDW7">
    <property type="interactions" value="65"/>
</dbReference>
<protein>
    <recommendedName>
        <fullName evidence="4">Eukaryotic translation initiation factor 3 subunit J</fullName>
        <shortName evidence="4">eIF3j</shortName>
    </recommendedName>
    <alternativeName>
        <fullName evidence="4">Eukaryotic translation initiation factor 3 30 kDa subunit homolog</fullName>
        <shortName evidence="4">eIF-3 30 kDa subunit homolog</shortName>
    </alternativeName>
</protein>
<evidence type="ECO:0000256" key="1">
    <source>
        <dbReference type="ARBA" id="ARBA00022490"/>
    </source>
</evidence>
<comment type="subunit">
    <text evidence="4">Component of the eukaryotic translation initiation factor 3 (eIF-3) complex.</text>
</comment>